<feature type="transmembrane region" description="Helical" evidence="2">
    <location>
        <begin position="122"/>
        <end position="140"/>
    </location>
</feature>
<evidence type="ECO:0000313" key="4">
    <source>
        <dbReference type="Proteomes" id="UP001189429"/>
    </source>
</evidence>
<feature type="transmembrane region" description="Helical" evidence="2">
    <location>
        <begin position="152"/>
        <end position="171"/>
    </location>
</feature>
<name>A0ABN9RE98_9DINO</name>
<feature type="compositionally biased region" description="Low complexity" evidence="1">
    <location>
        <begin position="496"/>
        <end position="518"/>
    </location>
</feature>
<accession>A0ABN9RE98</accession>
<feature type="compositionally biased region" description="Gly residues" evidence="1">
    <location>
        <begin position="567"/>
        <end position="580"/>
    </location>
</feature>
<protein>
    <submittedName>
        <fullName evidence="3">Uncharacterized protein</fullName>
    </submittedName>
</protein>
<feature type="transmembrane region" description="Helical" evidence="2">
    <location>
        <begin position="88"/>
        <end position="110"/>
    </location>
</feature>
<keyword evidence="4" id="KW-1185">Reference proteome</keyword>
<gene>
    <name evidence="3" type="ORF">PCOR1329_LOCUS19747</name>
</gene>
<feature type="compositionally biased region" description="Basic residues" evidence="1">
    <location>
        <begin position="551"/>
        <end position="560"/>
    </location>
</feature>
<comment type="caution">
    <text evidence="3">The sequence shown here is derived from an EMBL/GenBank/DDBJ whole genome shotgun (WGS) entry which is preliminary data.</text>
</comment>
<dbReference type="EMBL" id="CAUYUJ010006335">
    <property type="protein sequence ID" value="CAK0817019.1"/>
    <property type="molecule type" value="Genomic_DNA"/>
</dbReference>
<keyword evidence="2" id="KW-0472">Membrane</keyword>
<keyword evidence="2" id="KW-0812">Transmembrane</keyword>
<keyword evidence="2" id="KW-1133">Transmembrane helix</keyword>
<dbReference type="Proteomes" id="UP001189429">
    <property type="component" value="Unassembled WGS sequence"/>
</dbReference>
<evidence type="ECO:0000313" key="3">
    <source>
        <dbReference type="EMBL" id="CAK0817019.1"/>
    </source>
</evidence>
<organism evidence="3 4">
    <name type="scientific">Prorocentrum cordatum</name>
    <dbReference type="NCBI Taxonomy" id="2364126"/>
    <lineage>
        <taxon>Eukaryota</taxon>
        <taxon>Sar</taxon>
        <taxon>Alveolata</taxon>
        <taxon>Dinophyceae</taxon>
        <taxon>Prorocentrales</taxon>
        <taxon>Prorocentraceae</taxon>
        <taxon>Prorocentrum</taxon>
    </lineage>
</organism>
<evidence type="ECO:0000256" key="2">
    <source>
        <dbReference type="SAM" id="Phobius"/>
    </source>
</evidence>
<sequence>MFRVPFVMGPQERLVEDAAAQRLSVDGAGSPASGSDEEAAASAADPWGLERRGDDIEGLGCNVGSEVARLRHVRLTHQAMTYWQSYDAFARISLSVGTNQLLLALTYYMLGYILVEAGCRTAATYGVILLVVLAEALARLDMSLKVWQLRTIQFLLAYGPMISCIAAYHWSLSNFESARLAEGLVISAFAAHGILLGLIVMFCRIQPQNNGTLLPHAFRSVLYLDVFGWVKQTGAAEGRADIYGGGRDSPVAEPSRAFDMQVEYDDMEGGAHIARPALESIKYHGNRRVTFDPVVLIRSPAQDQQERVATTEKNRGAMSLRGSIASSLWQDLDSAREGTANSSPVYAATGAPNNVQRQQPVLLEDVFQLLRAERAATDAALAEVRKQLDWRFVHFAEEFKVRVDGLDSRIECLEGRAGTNDDARRGRGTALDRLSAPSGPSGCAWARPRCSSWRCSAGPRPARRSCGRRGSGGPTRSAEPQRRRFGSPASTPGWWRPRPASPSAPRSSSAPRSTRGSPLLSRCRWRTSARRAPSGRAPPPWRRRSADSRPQHRGVLRPRHGHDAVHGGVGRRGAAGGRGMGRPVLSTGQVSGDHGGQQRIFAVLEGGHHGPGGTRASASRAARAGVNAAARGGPVDHRRSSANSTCLTEGGAVTAPPGEPV</sequence>
<feature type="transmembrane region" description="Helical" evidence="2">
    <location>
        <begin position="183"/>
        <end position="203"/>
    </location>
</feature>
<feature type="region of interest" description="Disordered" evidence="1">
    <location>
        <begin position="607"/>
        <end position="661"/>
    </location>
</feature>
<evidence type="ECO:0000256" key="1">
    <source>
        <dbReference type="SAM" id="MobiDB-lite"/>
    </source>
</evidence>
<reference evidence="3" key="1">
    <citation type="submission" date="2023-10" db="EMBL/GenBank/DDBJ databases">
        <authorList>
            <person name="Chen Y."/>
            <person name="Shah S."/>
            <person name="Dougan E. K."/>
            <person name="Thang M."/>
            <person name="Chan C."/>
        </authorList>
    </citation>
    <scope>NUCLEOTIDE SEQUENCE [LARGE SCALE GENOMIC DNA]</scope>
</reference>
<feature type="region of interest" description="Disordered" evidence="1">
    <location>
        <begin position="418"/>
        <end position="580"/>
    </location>
</feature>
<proteinExistence type="predicted"/>
<feature type="compositionally biased region" description="Low complexity" evidence="1">
    <location>
        <begin position="614"/>
        <end position="633"/>
    </location>
</feature>